<dbReference type="GO" id="GO:0006754">
    <property type="term" value="P:ATP biosynthetic process"/>
    <property type="evidence" value="ECO:0007669"/>
    <property type="project" value="TreeGrafter"/>
</dbReference>
<proteinExistence type="predicted"/>
<dbReference type="STRING" id="84022.CACET_c32600"/>
<dbReference type="GO" id="GO:0006167">
    <property type="term" value="P:AMP biosynthetic process"/>
    <property type="evidence" value="ECO:0007669"/>
    <property type="project" value="TreeGrafter"/>
</dbReference>
<keyword evidence="1" id="KW-0378">Hydrolase</keyword>
<dbReference type="KEGG" id="cace:CACET_c32600"/>
<evidence type="ECO:0000256" key="1">
    <source>
        <dbReference type="ARBA" id="ARBA00022801"/>
    </source>
</evidence>
<dbReference type="InterPro" id="IPR000086">
    <property type="entry name" value="NUDIX_hydrolase_dom"/>
</dbReference>
<dbReference type="InterPro" id="IPR051325">
    <property type="entry name" value="Nudix_hydrolase_domain"/>
</dbReference>
<dbReference type="InterPro" id="IPR020476">
    <property type="entry name" value="Nudix_hydrolase"/>
</dbReference>
<dbReference type="SUPFAM" id="SSF55811">
    <property type="entry name" value="Nudix"/>
    <property type="match status" value="1"/>
</dbReference>
<dbReference type="AlphaFoldDB" id="A0A0G3WGW6"/>
<dbReference type="Gene3D" id="3.90.79.10">
    <property type="entry name" value="Nucleoside Triphosphate Pyrophosphohydrolase"/>
    <property type="match status" value="1"/>
</dbReference>
<dbReference type="PRINTS" id="PR00502">
    <property type="entry name" value="NUDIXFAMILY"/>
</dbReference>
<reference evidence="3 4" key="1">
    <citation type="submission" date="2014-10" db="EMBL/GenBank/DDBJ databases">
        <title>Genome sequence of Clostridium aceticum DSM 1496.</title>
        <authorList>
            <person name="Poehlein A."/>
            <person name="Schiel-Bengelsdorf B."/>
            <person name="Gottschalk G."/>
            <person name="Duerre P."/>
            <person name="Daniel R."/>
        </authorList>
    </citation>
    <scope>NUCLEOTIDE SEQUENCE [LARGE SCALE GENOMIC DNA]</scope>
    <source>
        <strain evidence="3 4">DSM 1496</strain>
    </source>
</reference>
<protein>
    <submittedName>
        <fullName evidence="3">ADP-ribose pyrophosphatase</fullName>
    </submittedName>
</protein>
<dbReference type="Proteomes" id="UP000035704">
    <property type="component" value="Chromosome"/>
</dbReference>
<keyword evidence="4" id="KW-1185">Reference proteome</keyword>
<dbReference type="PATRIC" id="fig|84022.6.peg.3333"/>
<dbReference type="EMBL" id="CP009687">
    <property type="protein sequence ID" value="AKL96704.1"/>
    <property type="molecule type" value="Genomic_DNA"/>
</dbReference>
<evidence type="ECO:0000313" key="4">
    <source>
        <dbReference type="Proteomes" id="UP000035704"/>
    </source>
</evidence>
<organism evidence="3 4">
    <name type="scientific">Clostridium aceticum</name>
    <dbReference type="NCBI Taxonomy" id="84022"/>
    <lineage>
        <taxon>Bacteria</taxon>
        <taxon>Bacillati</taxon>
        <taxon>Bacillota</taxon>
        <taxon>Clostridia</taxon>
        <taxon>Eubacteriales</taxon>
        <taxon>Clostridiaceae</taxon>
        <taxon>Clostridium</taxon>
    </lineage>
</organism>
<evidence type="ECO:0000313" key="3">
    <source>
        <dbReference type="EMBL" id="AKL96704.1"/>
    </source>
</evidence>
<gene>
    <name evidence="3" type="ORF">CACET_c32600</name>
</gene>
<dbReference type="GO" id="GO:0004081">
    <property type="term" value="F:bis(5'-nucleosyl)-tetraphosphatase (asymmetrical) activity"/>
    <property type="evidence" value="ECO:0007669"/>
    <property type="project" value="TreeGrafter"/>
</dbReference>
<name>A0A0G3WGW6_9CLOT</name>
<dbReference type="CDD" id="cd03673">
    <property type="entry name" value="NUDIX_Ap6A_hydrolase"/>
    <property type="match status" value="1"/>
</dbReference>
<dbReference type="PANTHER" id="PTHR21340:SF0">
    <property type="entry name" value="BIS(5'-NUCLEOSYL)-TETRAPHOSPHATASE [ASYMMETRICAL]"/>
    <property type="match status" value="1"/>
</dbReference>
<dbReference type="PROSITE" id="PS51462">
    <property type="entry name" value="NUDIX"/>
    <property type="match status" value="1"/>
</dbReference>
<dbReference type="PANTHER" id="PTHR21340">
    <property type="entry name" value="DIADENOSINE 5,5-P1,P4-TETRAPHOSPHATE PYROPHOSPHOHYDROLASE MUTT"/>
    <property type="match status" value="1"/>
</dbReference>
<accession>A0A0G3WGW6</accession>
<dbReference type="Pfam" id="PF00293">
    <property type="entry name" value="NUDIX"/>
    <property type="match status" value="1"/>
</dbReference>
<dbReference type="InterPro" id="IPR015797">
    <property type="entry name" value="NUDIX_hydrolase-like_dom_sf"/>
</dbReference>
<feature type="domain" description="Nudix hydrolase" evidence="2">
    <location>
        <begin position="12"/>
        <end position="143"/>
    </location>
</feature>
<sequence length="151" mass="17369">MRIKLKGVEVVREEISAGGVVVFGNAILLLKKYNGDWVLPKGKVEHPETIEEAAVREVHEEAAVKVEVLKYLGEIHYTFKNSWEDNDLINKTVHWFLMRARQIQCIPLKEEGFIDAKFIHINRAAGLAKYDDEKEIIQKAIREIKKTSQSK</sequence>
<evidence type="ECO:0000259" key="2">
    <source>
        <dbReference type="PROSITE" id="PS51462"/>
    </source>
</evidence>